<dbReference type="InterPro" id="IPR013196">
    <property type="entry name" value="HTH_11"/>
</dbReference>
<dbReference type="GO" id="GO:0003700">
    <property type="term" value="F:DNA-binding transcription factor activity"/>
    <property type="evidence" value="ECO:0007669"/>
    <property type="project" value="InterPro"/>
</dbReference>
<dbReference type="InterPro" id="IPR001034">
    <property type="entry name" value="DeoR_HTH"/>
</dbReference>
<evidence type="ECO:0000256" key="2">
    <source>
        <dbReference type="ARBA" id="ARBA00023163"/>
    </source>
</evidence>
<keyword evidence="2" id="KW-0804">Transcription</keyword>
<dbReference type="Proteomes" id="UP000294737">
    <property type="component" value="Unassembled WGS sequence"/>
</dbReference>
<dbReference type="SUPFAM" id="SSF46785">
    <property type="entry name" value="Winged helix' DNA-binding domain"/>
    <property type="match status" value="1"/>
</dbReference>
<keyword evidence="4" id="KW-0238">DNA-binding</keyword>
<dbReference type="PROSITE" id="PS51000">
    <property type="entry name" value="HTH_DEOR_2"/>
    <property type="match status" value="1"/>
</dbReference>
<dbReference type="AlphaFoldDB" id="A0A4R6GHN8"/>
<dbReference type="InterPro" id="IPR036390">
    <property type="entry name" value="WH_DNA-bd_sf"/>
</dbReference>
<protein>
    <submittedName>
        <fullName evidence="4">Putative DNA-binding transcriptional regulator YafY</fullName>
    </submittedName>
</protein>
<keyword evidence="1" id="KW-0805">Transcription regulation</keyword>
<evidence type="ECO:0000256" key="1">
    <source>
        <dbReference type="ARBA" id="ARBA00023015"/>
    </source>
</evidence>
<dbReference type="InterPro" id="IPR051534">
    <property type="entry name" value="CBASS_pafABC_assoc_protein"/>
</dbReference>
<dbReference type="EMBL" id="SNWF01000004">
    <property type="protein sequence ID" value="TDN94357.1"/>
    <property type="molecule type" value="Genomic_DNA"/>
</dbReference>
<gene>
    <name evidence="4" type="ORF">EV677_0901</name>
</gene>
<organism evidence="4 5">
    <name type="scientific">Herminiimonas fonticola</name>
    <dbReference type="NCBI Taxonomy" id="303380"/>
    <lineage>
        <taxon>Bacteria</taxon>
        <taxon>Pseudomonadati</taxon>
        <taxon>Pseudomonadota</taxon>
        <taxon>Betaproteobacteria</taxon>
        <taxon>Burkholderiales</taxon>
        <taxon>Oxalobacteraceae</taxon>
        <taxon>Herminiimonas</taxon>
    </lineage>
</organism>
<dbReference type="PANTHER" id="PTHR34580">
    <property type="match status" value="1"/>
</dbReference>
<dbReference type="InterPro" id="IPR026881">
    <property type="entry name" value="WYL_dom"/>
</dbReference>
<accession>A0A4R6GHN8</accession>
<dbReference type="PROSITE" id="PS52050">
    <property type="entry name" value="WYL"/>
    <property type="match status" value="1"/>
</dbReference>
<evidence type="ECO:0000313" key="5">
    <source>
        <dbReference type="Proteomes" id="UP000294737"/>
    </source>
</evidence>
<sequence>MNAALALIANIMRRAERLFQIAQYLRGRRLTTAHQLSEWLAVSERTIYRDIRDLSTSGMPIEGEAGVGYRVRAGFDLQPLMFSTDEIEAMVAGMRMVQAWGGPQLAASSVAALAKITLALPREKRDFVEATPLFAPDFHIDPSHGKRLECIRQAIGKQHKLQLDYIDAKQQATQRVIWPLALYYWGSGWSIAAWCETRSDFRSFRLDRVQLLTPGNRYDSVTDRRLADFVRAMKRDNSCN</sequence>
<keyword evidence="5" id="KW-1185">Reference proteome</keyword>
<feature type="domain" description="HTH deoR-type" evidence="3">
    <location>
        <begin position="14"/>
        <end position="77"/>
    </location>
</feature>
<dbReference type="InterPro" id="IPR036388">
    <property type="entry name" value="WH-like_DNA-bd_sf"/>
</dbReference>
<reference evidence="4 5" key="1">
    <citation type="submission" date="2019-03" db="EMBL/GenBank/DDBJ databases">
        <title>Genomic Encyclopedia of Type Strains, Phase IV (KMG-IV): sequencing the most valuable type-strain genomes for metagenomic binning, comparative biology and taxonomic classification.</title>
        <authorList>
            <person name="Goeker M."/>
        </authorList>
    </citation>
    <scope>NUCLEOTIDE SEQUENCE [LARGE SCALE GENOMIC DNA]</scope>
    <source>
        <strain evidence="4 5">DSM 18555</strain>
    </source>
</reference>
<dbReference type="GO" id="GO:0003677">
    <property type="term" value="F:DNA binding"/>
    <property type="evidence" value="ECO:0007669"/>
    <property type="project" value="UniProtKB-KW"/>
</dbReference>
<evidence type="ECO:0000259" key="3">
    <source>
        <dbReference type="PROSITE" id="PS51000"/>
    </source>
</evidence>
<dbReference type="Gene3D" id="1.10.10.10">
    <property type="entry name" value="Winged helix-like DNA-binding domain superfamily/Winged helix DNA-binding domain"/>
    <property type="match status" value="1"/>
</dbReference>
<name>A0A4R6GHN8_9BURK</name>
<comment type="caution">
    <text evidence="4">The sequence shown here is derived from an EMBL/GenBank/DDBJ whole genome shotgun (WGS) entry which is preliminary data.</text>
</comment>
<evidence type="ECO:0000313" key="4">
    <source>
        <dbReference type="EMBL" id="TDN94357.1"/>
    </source>
</evidence>
<dbReference type="Pfam" id="PF08279">
    <property type="entry name" value="HTH_11"/>
    <property type="match status" value="1"/>
</dbReference>
<dbReference type="PANTHER" id="PTHR34580:SF3">
    <property type="entry name" value="PROTEIN PAFB"/>
    <property type="match status" value="1"/>
</dbReference>
<dbReference type="Pfam" id="PF13280">
    <property type="entry name" value="WYL"/>
    <property type="match status" value="1"/>
</dbReference>
<proteinExistence type="predicted"/>